<evidence type="ECO:0000313" key="3">
    <source>
        <dbReference type="Proteomes" id="UP000077684"/>
    </source>
</evidence>
<protein>
    <recommendedName>
        <fullName evidence="4">Ndc10 domain-containing protein</fullName>
    </recommendedName>
</protein>
<evidence type="ECO:0000256" key="1">
    <source>
        <dbReference type="SAM" id="MobiDB-lite"/>
    </source>
</evidence>
<feature type="region of interest" description="Disordered" evidence="1">
    <location>
        <begin position="1"/>
        <end position="33"/>
    </location>
</feature>
<dbReference type="GO" id="GO:0003677">
    <property type="term" value="F:DNA binding"/>
    <property type="evidence" value="ECO:0007669"/>
    <property type="project" value="InterPro"/>
</dbReference>
<dbReference type="InterPro" id="IPR038279">
    <property type="entry name" value="Ndc10_dom2_sf"/>
</dbReference>
<dbReference type="EMBL" id="LWDE02000085">
    <property type="protein sequence ID" value="KAE8253586.1"/>
    <property type="molecule type" value="Genomic_DNA"/>
</dbReference>
<proteinExistence type="predicted"/>
<dbReference type="Gene3D" id="1.10.443.20">
    <property type="entry name" value="Centromere DNA-binding protein complex CBF3 subunit, domain 2"/>
    <property type="match status" value="1"/>
</dbReference>
<dbReference type="AlphaFoldDB" id="A0A8X7MZR6"/>
<reference evidence="2" key="1">
    <citation type="submission" date="2016-04" db="EMBL/GenBank/DDBJ databases">
        <authorList>
            <person name="Nguyen H.D."/>
            <person name="Samba Siva P."/>
            <person name="Cullis J."/>
            <person name="Levesque C.A."/>
            <person name="Hambleton S."/>
        </authorList>
    </citation>
    <scope>NUCLEOTIDE SEQUENCE</scope>
    <source>
        <strain evidence="2">DAOMC 236426</strain>
    </source>
</reference>
<reference evidence="2" key="2">
    <citation type="journal article" date="2019" name="IMA Fungus">
        <title>Genome sequencing and comparison of five Tilletia species to identify candidate genes for the detection of regulated species infecting wheat.</title>
        <authorList>
            <person name="Nguyen H.D.T."/>
            <person name="Sultana T."/>
            <person name="Kesanakurti P."/>
            <person name="Hambleton S."/>
        </authorList>
    </citation>
    <scope>NUCLEOTIDE SEQUENCE</scope>
    <source>
        <strain evidence="2">DAOMC 236426</strain>
    </source>
</reference>
<keyword evidence="3" id="KW-1185">Reference proteome</keyword>
<feature type="region of interest" description="Disordered" evidence="1">
    <location>
        <begin position="156"/>
        <end position="193"/>
    </location>
</feature>
<evidence type="ECO:0008006" key="4">
    <source>
        <dbReference type="Google" id="ProtNLM"/>
    </source>
</evidence>
<comment type="caution">
    <text evidence="2">The sequence shown here is derived from an EMBL/GenBank/DDBJ whole genome shotgun (WGS) entry which is preliminary data.</text>
</comment>
<accession>A0A8X7MZR6</accession>
<dbReference type="Proteomes" id="UP000077684">
    <property type="component" value="Unassembled WGS sequence"/>
</dbReference>
<gene>
    <name evidence="2" type="ORF">A4X06_0g1342</name>
</gene>
<organism evidence="2 3">
    <name type="scientific">Tilletia controversa</name>
    <name type="common">dwarf bunt fungus</name>
    <dbReference type="NCBI Taxonomy" id="13291"/>
    <lineage>
        <taxon>Eukaryota</taxon>
        <taxon>Fungi</taxon>
        <taxon>Dikarya</taxon>
        <taxon>Basidiomycota</taxon>
        <taxon>Ustilaginomycotina</taxon>
        <taxon>Exobasidiomycetes</taxon>
        <taxon>Tilletiales</taxon>
        <taxon>Tilletiaceae</taxon>
        <taxon>Tilletia</taxon>
    </lineage>
</organism>
<feature type="compositionally biased region" description="Polar residues" evidence="1">
    <location>
        <begin position="179"/>
        <end position="193"/>
    </location>
</feature>
<sequence length="353" mass="39199">MALVSSTFSTPSSPPSLQHPGMRGEPPCSGLAPITNAEAQEGAIALRKRLCSLHLDQTKSDYDSYLKEYEEYCQEREPPVVPYPITAAKASLFIDFEMSREHYASGPRSADGKKRTIAGTQLGHSAIKQRINALEWFRKANEDDWRDHEDYQATQVKLRDHATISQQEGTSRRDKRNRASSGQEQKAMGSSSATLKKEELVKMSIWALKMGRTPAKIGTMIRDRATLLASVASAFRGDSLRQLEWSDLFLHYATVPGRGEDDTFKVSRCRQRNAALLTPPYVHCLLEPNFQLLAFRADNSKTNQNGRLDEFAVARHSDPLRCAVAAIAMQAKDGRGGPRSAPECSVLRGPYSG</sequence>
<evidence type="ECO:0000313" key="2">
    <source>
        <dbReference type="EMBL" id="KAE8253586.1"/>
    </source>
</evidence>
<name>A0A8X7MZR6_9BASI</name>
<feature type="compositionally biased region" description="Low complexity" evidence="1">
    <location>
        <begin position="1"/>
        <end position="11"/>
    </location>
</feature>